<comment type="caution">
    <text evidence="4">The sequence shown here is derived from an EMBL/GenBank/DDBJ whole genome shotgun (WGS) entry which is preliminary data.</text>
</comment>
<evidence type="ECO:0000256" key="3">
    <source>
        <dbReference type="SAM" id="MobiDB-lite"/>
    </source>
</evidence>
<dbReference type="GO" id="GO:0004860">
    <property type="term" value="F:protein kinase inhibitor activity"/>
    <property type="evidence" value="ECO:0007669"/>
    <property type="project" value="UniProtKB-KW"/>
</dbReference>
<feature type="compositionally biased region" description="Basic and acidic residues" evidence="3">
    <location>
        <begin position="42"/>
        <end position="51"/>
    </location>
</feature>
<accession>A0AAV5LAG5</accession>
<keyword evidence="5" id="KW-1185">Reference proteome</keyword>
<proteinExistence type="predicted"/>
<dbReference type="Proteomes" id="UP001054252">
    <property type="component" value="Unassembled WGS sequence"/>
</dbReference>
<dbReference type="EMBL" id="BPVZ01000104">
    <property type="protein sequence ID" value="GKV34231.1"/>
    <property type="molecule type" value="Genomic_DNA"/>
</dbReference>
<dbReference type="InterPro" id="IPR040389">
    <property type="entry name" value="SMR"/>
</dbReference>
<dbReference type="PANTHER" id="PTHR33142">
    <property type="entry name" value="CYCLIN-DEPENDENT PROTEIN KINASE INHIBITOR SMR13"/>
    <property type="match status" value="1"/>
</dbReference>
<evidence type="ECO:0000313" key="5">
    <source>
        <dbReference type="Proteomes" id="UP001054252"/>
    </source>
</evidence>
<keyword evidence="1" id="KW-0649">Protein kinase inhibitor</keyword>
<dbReference type="AlphaFoldDB" id="A0AAV5LAG5"/>
<organism evidence="4 5">
    <name type="scientific">Rubroshorea leprosula</name>
    <dbReference type="NCBI Taxonomy" id="152421"/>
    <lineage>
        <taxon>Eukaryota</taxon>
        <taxon>Viridiplantae</taxon>
        <taxon>Streptophyta</taxon>
        <taxon>Embryophyta</taxon>
        <taxon>Tracheophyta</taxon>
        <taxon>Spermatophyta</taxon>
        <taxon>Magnoliopsida</taxon>
        <taxon>eudicotyledons</taxon>
        <taxon>Gunneridae</taxon>
        <taxon>Pentapetalae</taxon>
        <taxon>rosids</taxon>
        <taxon>malvids</taxon>
        <taxon>Malvales</taxon>
        <taxon>Dipterocarpaceae</taxon>
        <taxon>Rubroshorea</taxon>
    </lineage>
</organism>
<feature type="region of interest" description="Disordered" evidence="3">
    <location>
        <begin position="27"/>
        <end position="51"/>
    </location>
</feature>
<name>A0AAV5LAG5_9ROSI</name>
<protein>
    <recommendedName>
        <fullName evidence="6">Cyclin-dependent kinase inhibitor</fullName>
    </recommendedName>
</protein>
<evidence type="ECO:0008006" key="6">
    <source>
        <dbReference type="Google" id="ProtNLM"/>
    </source>
</evidence>
<dbReference type="GO" id="GO:0032875">
    <property type="term" value="P:regulation of DNA endoreduplication"/>
    <property type="evidence" value="ECO:0007669"/>
    <property type="project" value="InterPro"/>
</dbReference>
<keyword evidence="2" id="KW-0131">Cell cycle</keyword>
<evidence type="ECO:0000256" key="2">
    <source>
        <dbReference type="ARBA" id="ARBA00023306"/>
    </source>
</evidence>
<evidence type="ECO:0000313" key="4">
    <source>
        <dbReference type="EMBL" id="GKV34231.1"/>
    </source>
</evidence>
<dbReference type="PANTHER" id="PTHR33142:SF13">
    <property type="entry name" value="CYCLIN-DEPENDENT PROTEIN KINASE INHIBITOR SMR1"/>
    <property type="match status" value="1"/>
</dbReference>
<sequence>MSTDLELICSKNKITTINIQTPEEIHHHDQVLQQEESSSSNDEEKCRTPTSVEHKIPAVLCCPPAPQKPRRRVSCKRKLSELELFEIVNRDEMDAYFRTELELFQRDRRHPPYTYDHESSSFHFMGIPSLNKAKRDE</sequence>
<reference evidence="4 5" key="1">
    <citation type="journal article" date="2021" name="Commun. Biol.">
        <title>The genome of Shorea leprosula (Dipterocarpaceae) highlights the ecological relevance of drought in aseasonal tropical rainforests.</title>
        <authorList>
            <person name="Ng K.K.S."/>
            <person name="Kobayashi M.J."/>
            <person name="Fawcett J.A."/>
            <person name="Hatakeyama M."/>
            <person name="Paape T."/>
            <person name="Ng C.H."/>
            <person name="Ang C.C."/>
            <person name="Tnah L.H."/>
            <person name="Lee C.T."/>
            <person name="Nishiyama T."/>
            <person name="Sese J."/>
            <person name="O'Brien M.J."/>
            <person name="Copetti D."/>
            <person name="Mohd Noor M.I."/>
            <person name="Ong R.C."/>
            <person name="Putra M."/>
            <person name="Sireger I.Z."/>
            <person name="Indrioko S."/>
            <person name="Kosugi Y."/>
            <person name="Izuno A."/>
            <person name="Isagi Y."/>
            <person name="Lee S.L."/>
            <person name="Shimizu K.K."/>
        </authorList>
    </citation>
    <scope>NUCLEOTIDE SEQUENCE [LARGE SCALE GENOMIC DNA]</scope>
    <source>
        <strain evidence="4">214</strain>
    </source>
</reference>
<gene>
    <name evidence="4" type="ORF">SLEP1_g42623</name>
</gene>
<evidence type="ECO:0000256" key="1">
    <source>
        <dbReference type="ARBA" id="ARBA00023013"/>
    </source>
</evidence>